<keyword evidence="3" id="KW-1185">Reference proteome</keyword>
<accession>A0AAN7UCS4</accession>
<dbReference type="AlphaFoldDB" id="A0AAN7UCS4"/>
<evidence type="ECO:0000256" key="1">
    <source>
        <dbReference type="SAM" id="MobiDB-lite"/>
    </source>
</evidence>
<gene>
    <name evidence="2" type="ORF">RRF57_000387</name>
</gene>
<proteinExistence type="predicted"/>
<reference evidence="2 3" key="1">
    <citation type="submission" date="2023-10" db="EMBL/GenBank/DDBJ databases">
        <title>Draft genome sequence of Xylaria bambusicola isolate GMP-LS, the root and basal stem rot pathogen of sugarcane in Indonesia.</title>
        <authorList>
            <person name="Selvaraj P."/>
            <person name="Muralishankar V."/>
            <person name="Muruganantham S."/>
            <person name="Sp S."/>
            <person name="Haryani S."/>
            <person name="Lau K.J.X."/>
            <person name="Naqvi N.I."/>
        </authorList>
    </citation>
    <scope>NUCLEOTIDE SEQUENCE [LARGE SCALE GENOMIC DNA]</scope>
    <source>
        <strain evidence="2">GMP-LS</strain>
    </source>
</reference>
<protein>
    <submittedName>
        <fullName evidence="2">Uncharacterized protein</fullName>
    </submittedName>
</protein>
<evidence type="ECO:0000313" key="3">
    <source>
        <dbReference type="Proteomes" id="UP001305414"/>
    </source>
</evidence>
<dbReference type="EMBL" id="JAWHQM010000001">
    <property type="protein sequence ID" value="KAK5624671.1"/>
    <property type="molecule type" value="Genomic_DNA"/>
</dbReference>
<organism evidence="2 3">
    <name type="scientific">Xylaria bambusicola</name>
    <dbReference type="NCBI Taxonomy" id="326684"/>
    <lineage>
        <taxon>Eukaryota</taxon>
        <taxon>Fungi</taxon>
        <taxon>Dikarya</taxon>
        <taxon>Ascomycota</taxon>
        <taxon>Pezizomycotina</taxon>
        <taxon>Sordariomycetes</taxon>
        <taxon>Xylariomycetidae</taxon>
        <taxon>Xylariales</taxon>
        <taxon>Xylariaceae</taxon>
        <taxon>Xylaria</taxon>
    </lineage>
</organism>
<feature type="compositionally biased region" description="Basic and acidic residues" evidence="1">
    <location>
        <begin position="76"/>
        <end position="114"/>
    </location>
</feature>
<name>A0AAN7UCS4_9PEZI</name>
<evidence type="ECO:0000313" key="2">
    <source>
        <dbReference type="EMBL" id="KAK5624671.1"/>
    </source>
</evidence>
<comment type="caution">
    <text evidence="2">The sequence shown here is derived from an EMBL/GenBank/DDBJ whole genome shotgun (WGS) entry which is preliminary data.</text>
</comment>
<dbReference type="Proteomes" id="UP001305414">
    <property type="component" value="Unassembled WGS sequence"/>
</dbReference>
<sequence length="114" mass="12697">MLRRSGPVAVARNTFSRGPEVVLFRAALALKLGPSSHLNFAAVKLAFILNTSLLSLFTCSLSSIAPGEIVKFPESVSRKDEVPNRKGQNIDEHPHHVSPRMSRDYDKNRRQTEN</sequence>
<feature type="region of interest" description="Disordered" evidence="1">
    <location>
        <begin position="75"/>
        <end position="114"/>
    </location>
</feature>